<reference evidence="1 2" key="1">
    <citation type="submission" date="2017-04" db="EMBL/GenBank/DDBJ databases">
        <authorList>
            <person name="Afonso C.L."/>
            <person name="Miller P.J."/>
            <person name="Scott M.A."/>
            <person name="Spackman E."/>
            <person name="Goraichik I."/>
            <person name="Dimitrov K.M."/>
            <person name="Suarez D.L."/>
            <person name="Swayne D.E."/>
        </authorList>
    </citation>
    <scope>NUCLEOTIDE SEQUENCE [LARGE SCALE GENOMIC DNA]</scope>
    <source>
        <strain evidence="1 2">DSM 26133</strain>
    </source>
</reference>
<dbReference type="InterPro" id="IPR021352">
    <property type="entry name" value="DUF2971"/>
</dbReference>
<dbReference type="STRING" id="692418.SAMN04488029_0090"/>
<dbReference type="EMBL" id="FWYF01000001">
    <property type="protein sequence ID" value="SMD31753.1"/>
    <property type="molecule type" value="Genomic_DNA"/>
</dbReference>
<name>A0A1W2G573_REIFA</name>
<dbReference type="RefSeq" id="WP_084370453.1">
    <property type="nucleotide sequence ID" value="NZ_FWYF01000001.1"/>
</dbReference>
<evidence type="ECO:0000313" key="1">
    <source>
        <dbReference type="EMBL" id="SMD31753.1"/>
    </source>
</evidence>
<gene>
    <name evidence="1" type="ORF">SAMN04488029_0090</name>
</gene>
<dbReference type="Pfam" id="PF11185">
    <property type="entry name" value="DUF2971"/>
    <property type="match status" value="1"/>
</dbReference>
<accession>A0A1W2G573</accession>
<keyword evidence="2" id="KW-1185">Reference proteome</keyword>
<organism evidence="1 2">
    <name type="scientific">Reichenbachiella faecimaris</name>
    <dbReference type="NCBI Taxonomy" id="692418"/>
    <lineage>
        <taxon>Bacteria</taxon>
        <taxon>Pseudomonadati</taxon>
        <taxon>Bacteroidota</taxon>
        <taxon>Cytophagia</taxon>
        <taxon>Cytophagales</taxon>
        <taxon>Reichenbachiellaceae</taxon>
        <taxon>Reichenbachiella</taxon>
    </lineage>
</organism>
<dbReference type="AlphaFoldDB" id="A0A1W2G573"/>
<evidence type="ECO:0008006" key="3">
    <source>
        <dbReference type="Google" id="ProtNLM"/>
    </source>
</evidence>
<sequence>MNLYKYVSSEDAVKNIIDGKIKFATLESLNDPTELLPRIYEDELLKSLEDKRKNGYNHEDLEDLNNQERLFGKLSPETMVISAPKSIEQANSIVKLSVYDNVDYLKKMFDKTVELMSSRCGIFCISTRNNSLPMWAHYANNASGFVIEFEDLENEFLGDGTGILNQIKDVDYKLVRSGVTFERGSYHSVFFEKDKDWGYESEKRIVVDLASCTTLQFENGKLFIKEIDKRRISKVIFGWKVTGKKIEKLSKEIKEINPNIETVAATIKNGFIEIKSL</sequence>
<evidence type="ECO:0000313" key="2">
    <source>
        <dbReference type="Proteomes" id="UP000192472"/>
    </source>
</evidence>
<dbReference type="OrthoDB" id="190848at2"/>
<protein>
    <recommendedName>
        <fullName evidence="3">DUF2971 domain-containing protein</fullName>
    </recommendedName>
</protein>
<proteinExistence type="predicted"/>
<dbReference type="Proteomes" id="UP000192472">
    <property type="component" value="Unassembled WGS sequence"/>
</dbReference>